<feature type="non-terminal residue" evidence="3">
    <location>
        <position position="1"/>
    </location>
</feature>
<dbReference type="GO" id="GO:0070042">
    <property type="term" value="F:rRNA (uridine-N3-)-methyltransferase activity"/>
    <property type="evidence" value="ECO:0007669"/>
    <property type="project" value="InterPro"/>
</dbReference>
<name>A0A9P6E0F7_9AGAM</name>
<evidence type="ECO:0000313" key="3">
    <source>
        <dbReference type="EMBL" id="KAF9516985.1"/>
    </source>
</evidence>
<dbReference type="OrthoDB" id="273345at2759"/>
<dbReference type="PANTHER" id="PTHR11538">
    <property type="entry name" value="PHENYLALANYL-TRNA SYNTHETASE"/>
    <property type="match status" value="1"/>
</dbReference>
<feature type="domain" description="25S rRNA (uridine-N(3))-methyltransferase BMT5-like" evidence="2">
    <location>
        <begin position="10"/>
        <end position="230"/>
    </location>
</feature>
<evidence type="ECO:0000256" key="1">
    <source>
        <dbReference type="SAM" id="MobiDB-lite"/>
    </source>
</evidence>
<dbReference type="InterPro" id="IPR019446">
    <property type="entry name" value="BMT5-like"/>
</dbReference>
<evidence type="ECO:0000313" key="4">
    <source>
        <dbReference type="Proteomes" id="UP000886523"/>
    </source>
</evidence>
<organism evidence="3 4">
    <name type="scientific">Hydnum rufescens UP504</name>
    <dbReference type="NCBI Taxonomy" id="1448309"/>
    <lineage>
        <taxon>Eukaryota</taxon>
        <taxon>Fungi</taxon>
        <taxon>Dikarya</taxon>
        <taxon>Basidiomycota</taxon>
        <taxon>Agaricomycotina</taxon>
        <taxon>Agaricomycetes</taxon>
        <taxon>Cantharellales</taxon>
        <taxon>Hydnaceae</taxon>
        <taxon>Hydnum</taxon>
    </lineage>
</organism>
<dbReference type="Pfam" id="PF10354">
    <property type="entry name" value="BMT5-like"/>
    <property type="match status" value="1"/>
</dbReference>
<reference evidence="3" key="1">
    <citation type="journal article" date="2020" name="Nat. Commun.">
        <title>Large-scale genome sequencing of mycorrhizal fungi provides insights into the early evolution of symbiotic traits.</title>
        <authorList>
            <person name="Miyauchi S."/>
            <person name="Kiss E."/>
            <person name="Kuo A."/>
            <person name="Drula E."/>
            <person name="Kohler A."/>
            <person name="Sanchez-Garcia M."/>
            <person name="Morin E."/>
            <person name="Andreopoulos B."/>
            <person name="Barry K.W."/>
            <person name="Bonito G."/>
            <person name="Buee M."/>
            <person name="Carver A."/>
            <person name="Chen C."/>
            <person name="Cichocki N."/>
            <person name="Clum A."/>
            <person name="Culley D."/>
            <person name="Crous P.W."/>
            <person name="Fauchery L."/>
            <person name="Girlanda M."/>
            <person name="Hayes R.D."/>
            <person name="Keri Z."/>
            <person name="LaButti K."/>
            <person name="Lipzen A."/>
            <person name="Lombard V."/>
            <person name="Magnuson J."/>
            <person name="Maillard F."/>
            <person name="Murat C."/>
            <person name="Nolan M."/>
            <person name="Ohm R.A."/>
            <person name="Pangilinan J."/>
            <person name="Pereira M.F."/>
            <person name="Perotto S."/>
            <person name="Peter M."/>
            <person name="Pfister S."/>
            <person name="Riley R."/>
            <person name="Sitrit Y."/>
            <person name="Stielow J.B."/>
            <person name="Szollosi G."/>
            <person name="Zifcakova L."/>
            <person name="Stursova M."/>
            <person name="Spatafora J.W."/>
            <person name="Tedersoo L."/>
            <person name="Vaario L.M."/>
            <person name="Yamada A."/>
            <person name="Yan M."/>
            <person name="Wang P."/>
            <person name="Xu J."/>
            <person name="Bruns T."/>
            <person name="Baldrian P."/>
            <person name="Vilgalys R."/>
            <person name="Dunand C."/>
            <person name="Henrissat B."/>
            <person name="Grigoriev I.V."/>
            <person name="Hibbett D."/>
            <person name="Nagy L.G."/>
            <person name="Martin F.M."/>
        </authorList>
    </citation>
    <scope>NUCLEOTIDE SEQUENCE</scope>
    <source>
        <strain evidence="3">UP504</strain>
    </source>
</reference>
<gene>
    <name evidence="3" type="ORF">BS47DRAFT_1314831</name>
</gene>
<dbReference type="GO" id="GO:0005737">
    <property type="term" value="C:cytoplasm"/>
    <property type="evidence" value="ECO:0007669"/>
    <property type="project" value="TreeGrafter"/>
</dbReference>
<feature type="compositionally biased region" description="Acidic residues" evidence="1">
    <location>
        <begin position="145"/>
        <end position="162"/>
    </location>
</feature>
<protein>
    <recommendedName>
        <fullName evidence="2">25S rRNA (uridine-N(3))-methyltransferase BMT5-like domain-containing protein</fullName>
    </recommendedName>
</protein>
<dbReference type="AlphaFoldDB" id="A0A9P6E0F7"/>
<dbReference type="PANTHER" id="PTHR11538:SF26">
    <property type="entry name" value="FERREDOXIN-FOLD ANTICODON-BINDING DOMAIN-CONTAINING PROTEIN 1"/>
    <property type="match status" value="1"/>
</dbReference>
<dbReference type="EMBL" id="MU128935">
    <property type="protein sequence ID" value="KAF9516985.1"/>
    <property type="molecule type" value="Genomic_DNA"/>
</dbReference>
<accession>A0A9P6E0F7</accession>
<feature type="region of interest" description="Disordered" evidence="1">
    <location>
        <begin position="134"/>
        <end position="169"/>
    </location>
</feature>
<comment type="caution">
    <text evidence="3">The sequence shown here is derived from an EMBL/GenBank/DDBJ whole genome shotgun (WGS) entry which is preliminary data.</text>
</comment>
<keyword evidence="4" id="KW-1185">Reference proteome</keyword>
<proteinExistence type="predicted"/>
<sequence length="265" mass="29523">IPFKPGCRVLLVGEGNFSFARSLLISESIPVSPGLLVATCYDSEEVCCSKYPEAKGTVLQLRTLGATVHFGVDATRLDKHKELKKHTFDNIVFNFPHVGAGIKDQDRNIHVNQQLILGFLQSSAGLLAKGLDPTQLRKQRRDEDKSEDEDEEASDIASDGEESQQPGSVRGSILITLRDAIPYTLWDIPRLAKSPPILKPYPVAHSPHRYSLLRSFAFRPEVYPEYEHRRTLGGATSLEPNEDLKKANGACRTWEFVLRDPEAST</sequence>
<dbReference type="Proteomes" id="UP000886523">
    <property type="component" value="Unassembled WGS sequence"/>
</dbReference>
<evidence type="ECO:0000259" key="2">
    <source>
        <dbReference type="Pfam" id="PF10354"/>
    </source>
</evidence>
<dbReference type="GO" id="GO:0070475">
    <property type="term" value="P:rRNA base methylation"/>
    <property type="evidence" value="ECO:0007669"/>
    <property type="project" value="InterPro"/>
</dbReference>